<sequence>MRKLYSPVSLAPVLSVFLHQMLIGERGERKTDNRVRGGGEAPPPTKTHQTHHEAHKEEAKEKETKEA</sequence>
<comment type="caution">
    <text evidence="2">The sequence shown here is derived from an EMBL/GenBank/DDBJ whole genome shotgun (WGS) entry which is preliminary data.</text>
</comment>
<name>A0AAD7Z553_DIPPU</name>
<evidence type="ECO:0000256" key="1">
    <source>
        <dbReference type="SAM" id="MobiDB-lite"/>
    </source>
</evidence>
<evidence type="ECO:0000313" key="2">
    <source>
        <dbReference type="EMBL" id="KAJ9574071.1"/>
    </source>
</evidence>
<dbReference type="AlphaFoldDB" id="A0AAD7Z553"/>
<gene>
    <name evidence="2" type="ORF">L9F63_008543</name>
</gene>
<evidence type="ECO:0000313" key="3">
    <source>
        <dbReference type="Proteomes" id="UP001233999"/>
    </source>
</evidence>
<dbReference type="EMBL" id="JASPKZ010010656">
    <property type="protein sequence ID" value="KAJ9574071.1"/>
    <property type="molecule type" value="Genomic_DNA"/>
</dbReference>
<dbReference type="Proteomes" id="UP001233999">
    <property type="component" value="Unassembled WGS sequence"/>
</dbReference>
<feature type="region of interest" description="Disordered" evidence="1">
    <location>
        <begin position="24"/>
        <end position="67"/>
    </location>
</feature>
<feature type="compositionally biased region" description="Basic and acidic residues" evidence="1">
    <location>
        <begin position="50"/>
        <end position="67"/>
    </location>
</feature>
<protein>
    <submittedName>
        <fullName evidence="2">Uncharacterized protein</fullName>
    </submittedName>
</protein>
<organism evidence="2 3">
    <name type="scientific">Diploptera punctata</name>
    <name type="common">Pacific beetle cockroach</name>
    <dbReference type="NCBI Taxonomy" id="6984"/>
    <lineage>
        <taxon>Eukaryota</taxon>
        <taxon>Metazoa</taxon>
        <taxon>Ecdysozoa</taxon>
        <taxon>Arthropoda</taxon>
        <taxon>Hexapoda</taxon>
        <taxon>Insecta</taxon>
        <taxon>Pterygota</taxon>
        <taxon>Neoptera</taxon>
        <taxon>Polyneoptera</taxon>
        <taxon>Dictyoptera</taxon>
        <taxon>Blattodea</taxon>
        <taxon>Blaberoidea</taxon>
        <taxon>Blaberidae</taxon>
        <taxon>Diplopterinae</taxon>
        <taxon>Diploptera</taxon>
    </lineage>
</organism>
<feature type="non-terminal residue" evidence="2">
    <location>
        <position position="1"/>
    </location>
</feature>
<proteinExistence type="predicted"/>
<feature type="non-terminal residue" evidence="2">
    <location>
        <position position="67"/>
    </location>
</feature>
<keyword evidence="3" id="KW-1185">Reference proteome</keyword>
<reference evidence="2" key="2">
    <citation type="submission" date="2023-05" db="EMBL/GenBank/DDBJ databases">
        <authorList>
            <person name="Fouks B."/>
        </authorList>
    </citation>
    <scope>NUCLEOTIDE SEQUENCE</scope>
    <source>
        <strain evidence="2">Stay&amp;Tobe</strain>
        <tissue evidence="2">Testes</tissue>
    </source>
</reference>
<feature type="compositionally biased region" description="Basic and acidic residues" evidence="1">
    <location>
        <begin position="25"/>
        <end position="37"/>
    </location>
</feature>
<accession>A0AAD7Z553</accession>
<reference evidence="2" key="1">
    <citation type="journal article" date="2023" name="IScience">
        <title>Live-bearing cockroach genome reveals convergent evolutionary mechanisms linked to viviparity in insects and beyond.</title>
        <authorList>
            <person name="Fouks B."/>
            <person name="Harrison M.C."/>
            <person name="Mikhailova A.A."/>
            <person name="Marchal E."/>
            <person name="English S."/>
            <person name="Carruthers M."/>
            <person name="Jennings E.C."/>
            <person name="Chiamaka E.L."/>
            <person name="Frigard R.A."/>
            <person name="Pippel M."/>
            <person name="Attardo G.M."/>
            <person name="Benoit J.B."/>
            <person name="Bornberg-Bauer E."/>
            <person name="Tobe S.S."/>
        </authorList>
    </citation>
    <scope>NUCLEOTIDE SEQUENCE</scope>
    <source>
        <strain evidence="2">Stay&amp;Tobe</strain>
    </source>
</reference>